<dbReference type="SUPFAM" id="SSF55347">
    <property type="entry name" value="Glyceraldehyde-3-phosphate dehydrogenase-like, C-terminal domain"/>
    <property type="match status" value="1"/>
</dbReference>
<organism evidence="4">
    <name type="scientific">hydrothermal vent metagenome</name>
    <dbReference type="NCBI Taxonomy" id="652676"/>
    <lineage>
        <taxon>unclassified sequences</taxon>
        <taxon>metagenomes</taxon>
        <taxon>ecological metagenomes</taxon>
    </lineage>
</organism>
<evidence type="ECO:0000256" key="1">
    <source>
        <dbReference type="SAM" id="MobiDB-lite"/>
    </source>
</evidence>
<dbReference type="Pfam" id="PF01408">
    <property type="entry name" value="GFO_IDH_MocA"/>
    <property type="match status" value="1"/>
</dbReference>
<dbReference type="InterPro" id="IPR043906">
    <property type="entry name" value="Gfo/Idh/MocA_OxRdtase_bact_C"/>
</dbReference>
<feature type="domain" description="Gfo/Idh/MocA-like oxidoreductase bacterial type C-terminal" evidence="3">
    <location>
        <begin position="233"/>
        <end position="291"/>
    </location>
</feature>
<feature type="domain" description="Gfo/Idh/MocA-like oxidoreductase N-terminal" evidence="2">
    <location>
        <begin position="69"/>
        <end position="190"/>
    </location>
</feature>
<dbReference type="PROSITE" id="PS51257">
    <property type="entry name" value="PROKAR_LIPOPROTEIN"/>
    <property type="match status" value="1"/>
</dbReference>
<dbReference type="SUPFAM" id="SSF51735">
    <property type="entry name" value="NAD(P)-binding Rossmann-fold domains"/>
    <property type="match status" value="1"/>
</dbReference>
<feature type="region of interest" description="Disordered" evidence="1">
    <location>
        <begin position="23"/>
        <end position="47"/>
    </location>
</feature>
<dbReference type="Gene3D" id="3.40.50.720">
    <property type="entry name" value="NAD(P)-binding Rossmann-like Domain"/>
    <property type="match status" value="1"/>
</dbReference>
<dbReference type="InterPro" id="IPR036291">
    <property type="entry name" value="NAD(P)-bd_dom_sf"/>
</dbReference>
<dbReference type="Gene3D" id="3.30.360.10">
    <property type="entry name" value="Dihydrodipicolinate Reductase, domain 2"/>
    <property type="match status" value="1"/>
</dbReference>
<evidence type="ECO:0000259" key="3">
    <source>
        <dbReference type="Pfam" id="PF19051"/>
    </source>
</evidence>
<dbReference type="EC" id="1.1.1.18" evidence="4"/>
<gene>
    <name evidence="4" type="ORF">MNBD_BACTEROID01-2142</name>
</gene>
<proteinExistence type="predicted"/>
<dbReference type="PANTHER" id="PTHR43818">
    <property type="entry name" value="BCDNA.GH03377"/>
    <property type="match status" value="1"/>
</dbReference>
<dbReference type="GO" id="GO:0050112">
    <property type="term" value="F:inositol 2-dehydrogenase (NAD+) activity"/>
    <property type="evidence" value="ECO:0007669"/>
    <property type="project" value="UniProtKB-EC"/>
</dbReference>
<evidence type="ECO:0000259" key="2">
    <source>
        <dbReference type="Pfam" id="PF01408"/>
    </source>
</evidence>
<dbReference type="EMBL" id="UOEP01000180">
    <property type="protein sequence ID" value="VAW22901.1"/>
    <property type="molecule type" value="Genomic_DNA"/>
</dbReference>
<protein>
    <submittedName>
        <fullName evidence="4">Myo-inositol 2-dehydrogenase</fullName>
        <ecNumber evidence="4">1.1.1.18</ecNumber>
    </submittedName>
</protein>
<dbReference type="GO" id="GO:0000166">
    <property type="term" value="F:nucleotide binding"/>
    <property type="evidence" value="ECO:0007669"/>
    <property type="project" value="InterPro"/>
</dbReference>
<keyword evidence="4" id="KW-0560">Oxidoreductase</keyword>
<dbReference type="InterPro" id="IPR000683">
    <property type="entry name" value="Gfo/Idh/MocA-like_OxRdtase_N"/>
</dbReference>
<sequence length="478" mass="53227">MRRRKFFQVASLSVAGLSMATSCTNAGKTTGPGPEKGQHPKKVPNYRENIKSSFTKGKTKSANDTLILALIGAGSYGTSLILEAAGLGENISVKYVCDVDDTRGGRAISELEKIQGSKPVRVRDMRKVLDDPEIDGVFIATPEHWHALATVWACQAGKDVYVEKCISHSIGEGQKMIEAAMKYERIVQCGTQNRSADYAYTAREYIKSGGLGDIAAVHVRELLNGPVPFNEKENSRAPDTIDWDLWLGPAPKVPYNVSRNKSWGYYWDYSGGYVLTGGSIHQLDMARLVLGDPGLPKSVYSTGGRYFFDDNRDMPDYQMTTFDFGTFVMTLETGACTPYMVKSSPRIRFGDDFPEWKQNATRIEIFGTKRMMYVGRMGGGWQVYDKGGEIVARESGIYPRKAHIKNYLDCIRTRKQPNGNIVQGHKSSVMAHLANISYRSGCNQLVFSPKYESIESNNKAQELAQLKYRKGFEIPDEV</sequence>
<dbReference type="InterPro" id="IPR050463">
    <property type="entry name" value="Gfo/Idh/MocA_oxidrdct_glycsds"/>
</dbReference>
<dbReference type="Pfam" id="PF19051">
    <property type="entry name" value="GFO_IDH_MocA_C2"/>
    <property type="match status" value="1"/>
</dbReference>
<dbReference type="PANTHER" id="PTHR43818:SF5">
    <property type="entry name" value="OXIDOREDUCTASE FAMILY PROTEIN"/>
    <property type="match status" value="1"/>
</dbReference>
<evidence type="ECO:0000313" key="4">
    <source>
        <dbReference type="EMBL" id="VAW22901.1"/>
    </source>
</evidence>
<name>A0A3B0TW35_9ZZZZ</name>
<accession>A0A3B0TW35</accession>
<reference evidence="4" key="1">
    <citation type="submission" date="2018-06" db="EMBL/GenBank/DDBJ databases">
        <authorList>
            <person name="Zhirakovskaya E."/>
        </authorList>
    </citation>
    <scope>NUCLEOTIDE SEQUENCE</scope>
</reference>
<dbReference type="AlphaFoldDB" id="A0A3B0TW35"/>